<accession>A0ACC1R789</accession>
<reference evidence="1" key="1">
    <citation type="submission" date="2022-07" db="EMBL/GenBank/DDBJ databases">
        <title>Genome Sequence of Lecanicillium saksenae.</title>
        <authorList>
            <person name="Buettner E."/>
        </authorList>
    </citation>
    <scope>NUCLEOTIDE SEQUENCE</scope>
    <source>
        <strain evidence="1">VT-O1</strain>
    </source>
</reference>
<comment type="caution">
    <text evidence="1">The sequence shown here is derived from an EMBL/GenBank/DDBJ whole genome shotgun (WGS) entry which is preliminary data.</text>
</comment>
<keyword evidence="2" id="KW-1185">Reference proteome</keyword>
<protein>
    <submittedName>
        <fullName evidence="1">Uncharacterized protein</fullName>
    </submittedName>
</protein>
<name>A0ACC1R789_9HYPO</name>
<sequence>MASPSRGIMASSSDDIQAALDEHAKRVWTEIETRLLPRCTAKERSFINEHLKTLVKFTPWSLSIANHTLTKNKPSSRCPEVLRWALVCFIWGMEVASNRSTVAIYIGKNPKSLKKFKIGNSPCVPIPKIPLRRRQSSAKRKVQSMSIEEENGREDAETDRRSNNKQSDQEDHEGRTRVAKQVNYEADGETGTDSGNYNNATSSMLSVGAQEEIPESRQAAMTKLMVNSVEQWPFAMSHGIQEDQKALRLKYQQMQVDSKNRQADLRSREADLKNREADLRIAEADMKCREIAIKNRESDIKNRDISLQNRDAIVSIAEASLRKREVDVMDKEANIGKYIQNRIAVYFETAYQAHTAEIAKAHAQLSIIANEQPNIAQYTKLVESFKETLDNVSERATDAWDDFHIAIQSHGDLLEQIQANTKPVRRGGRKARSPK</sequence>
<evidence type="ECO:0000313" key="1">
    <source>
        <dbReference type="EMBL" id="KAJ3498962.1"/>
    </source>
</evidence>
<dbReference type="EMBL" id="JANAKD010000027">
    <property type="protein sequence ID" value="KAJ3498962.1"/>
    <property type="molecule type" value="Genomic_DNA"/>
</dbReference>
<evidence type="ECO:0000313" key="2">
    <source>
        <dbReference type="Proteomes" id="UP001148737"/>
    </source>
</evidence>
<proteinExistence type="predicted"/>
<organism evidence="1 2">
    <name type="scientific">Lecanicillium saksenae</name>
    <dbReference type="NCBI Taxonomy" id="468837"/>
    <lineage>
        <taxon>Eukaryota</taxon>
        <taxon>Fungi</taxon>
        <taxon>Dikarya</taxon>
        <taxon>Ascomycota</taxon>
        <taxon>Pezizomycotina</taxon>
        <taxon>Sordariomycetes</taxon>
        <taxon>Hypocreomycetidae</taxon>
        <taxon>Hypocreales</taxon>
        <taxon>Cordycipitaceae</taxon>
        <taxon>Lecanicillium</taxon>
    </lineage>
</organism>
<dbReference type="Proteomes" id="UP001148737">
    <property type="component" value="Unassembled WGS sequence"/>
</dbReference>
<gene>
    <name evidence="1" type="ORF">NLG97_g723</name>
</gene>